<evidence type="ECO:0000256" key="3">
    <source>
        <dbReference type="ARBA" id="ARBA00041078"/>
    </source>
</evidence>
<gene>
    <name evidence="5" type="ORF">ODALV1_LOCUS2385</name>
</gene>
<dbReference type="EMBL" id="CAXLJM020000007">
    <property type="protein sequence ID" value="CAL8072898.1"/>
    <property type="molecule type" value="Genomic_DNA"/>
</dbReference>
<dbReference type="Gene3D" id="6.10.250.1710">
    <property type="match status" value="1"/>
</dbReference>
<evidence type="ECO:0000256" key="2">
    <source>
        <dbReference type="ARBA" id="ARBA00023054"/>
    </source>
</evidence>
<dbReference type="Proteomes" id="UP001642540">
    <property type="component" value="Unassembled WGS sequence"/>
</dbReference>
<dbReference type="PANTHER" id="PTHR22761">
    <property type="entry name" value="CHARGED MULTIVESICULAR BODY PROTEIN"/>
    <property type="match status" value="1"/>
</dbReference>
<comment type="caution">
    <text evidence="5">The sequence shown here is derived from an EMBL/GenBank/DDBJ whole genome shotgun (WGS) entry which is preliminary data.</text>
</comment>
<dbReference type="InterPro" id="IPR005024">
    <property type="entry name" value="Snf7_fam"/>
</dbReference>
<evidence type="ECO:0000313" key="5">
    <source>
        <dbReference type="EMBL" id="CAL8072898.1"/>
    </source>
</evidence>
<evidence type="ECO:0000313" key="6">
    <source>
        <dbReference type="Proteomes" id="UP001642540"/>
    </source>
</evidence>
<comment type="similarity">
    <text evidence="1">Belongs to the SNF7 family.</text>
</comment>
<sequence>MKRLVGLPNKTPKTAANKNKNINDIVKSTDEKATEIDRKIEHCDAELRKINAQMRNSVSGVSKRSLQEKARGILMRKKRFELQAEQLRDKSFNMDSLAMTITAAEDASTIATVMQKGAKQLKKQLKKIDVDAIEQTQDELADLIELTDDVQSAISKNYDIPEDIDDDELNSQLELLGDEIVADNDPSYIDAVLQPSTNPSATRSSSKHRHGGGGNGPGAGPAAIEVDDFGLPVLRASTASSEDKATSISEDNKKDTNVNHVQK</sequence>
<proteinExistence type="inferred from homology"/>
<organism evidence="5 6">
    <name type="scientific">Orchesella dallaii</name>
    <dbReference type="NCBI Taxonomy" id="48710"/>
    <lineage>
        <taxon>Eukaryota</taxon>
        <taxon>Metazoa</taxon>
        <taxon>Ecdysozoa</taxon>
        <taxon>Arthropoda</taxon>
        <taxon>Hexapoda</taxon>
        <taxon>Collembola</taxon>
        <taxon>Entomobryomorpha</taxon>
        <taxon>Entomobryoidea</taxon>
        <taxon>Orchesellidae</taxon>
        <taxon>Orchesellinae</taxon>
        <taxon>Orchesella</taxon>
    </lineage>
</organism>
<feature type="compositionally biased region" description="Basic and acidic residues" evidence="4">
    <location>
        <begin position="241"/>
        <end position="257"/>
    </location>
</feature>
<evidence type="ECO:0000256" key="1">
    <source>
        <dbReference type="ARBA" id="ARBA00006190"/>
    </source>
</evidence>
<evidence type="ECO:0000256" key="4">
    <source>
        <dbReference type="SAM" id="MobiDB-lite"/>
    </source>
</evidence>
<feature type="compositionally biased region" description="Polar residues" evidence="4">
    <location>
        <begin position="194"/>
        <end position="204"/>
    </location>
</feature>
<keyword evidence="6" id="KW-1185">Reference proteome</keyword>
<dbReference type="PANTHER" id="PTHR22761:SF12">
    <property type="entry name" value="CHARGED MULTIVESICULAR BODY PROTEIN 5"/>
    <property type="match status" value="1"/>
</dbReference>
<feature type="region of interest" description="Disordered" evidence="4">
    <location>
        <begin position="193"/>
        <end position="263"/>
    </location>
</feature>
<keyword evidence="2" id="KW-0175">Coiled coil</keyword>
<dbReference type="Pfam" id="PF03357">
    <property type="entry name" value="Snf7"/>
    <property type="match status" value="1"/>
</dbReference>
<name>A0ABP1PPS0_9HEXA</name>
<accession>A0ABP1PPS0</accession>
<protein>
    <recommendedName>
        <fullName evidence="3">Charged multivesicular body protein 5</fullName>
    </recommendedName>
</protein>
<reference evidence="5 6" key="1">
    <citation type="submission" date="2024-08" db="EMBL/GenBank/DDBJ databases">
        <authorList>
            <person name="Cucini C."/>
            <person name="Frati F."/>
        </authorList>
    </citation>
    <scope>NUCLEOTIDE SEQUENCE [LARGE SCALE GENOMIC DNA]</scope>
</reference>